<protein>
    <submittedName>
        <fullName evidence="2">Uncharacterized protein</fullName>
    </submittedName>
</protein>
<evidence type="ECO:0000313" key="2">
    <source>
        <dbReference type="EMBL" id="GBF95900.1"/>
    </source>
</evidence>
<evidence type="ECO:0000256" key="1">
    <source>
        <dbReference type="SAM" id="MobiDB-lite"/>
    </source>
</evidence>
<dbReference type="AlphaFoldDB" id="A0A2V0PDC6"/>
<keyword evidence="3" id="KW-1185">Reference proteome</keyword>
<sequence length="108" mass="11292">MRAVGAPRDGHETAATGTPRRLGGAPQRARGGSNPQRGPCKGGPDNSPTAERGSAPNHRPWACARKAGRPIRQTPPRQNKPAQIRASLLAGPKKLAQAVKPRGLTGRV</sequence>
<accession>A0A2V0PDC6</accession>
<evidence type="ECO:0000313" key="3">
    <source>
        <dbReference type="Proteomes" id="UP000247498"/>
    </source>
</evidence>
<organism evidence="2 3">
    <name type="scientific">Raphidocelis subcapitata</name>
    <dbReference type="NCBI Taxonomy" id="307507"/>
    <lineage>
        <taxon>Eukaryota</taxon>
        <taxon>Viridiplantae</taxon>
        <taxon>Chlorophyta</taxon>
        <taxon>core chlorophytes</taxon>
        <taxon>Chlorophyceae</taxon>
        <taxon>CS clade</taxon>
        <taxon>Sphaeropleales</taxon>
        <taxon>Selenastraceae</taxon>
        <taxon>Raphidocelis</taxon>
    </lineage>
</organism>
<dbReference type="InParanoid" id="A0A2V0PDC6"/>
<dbReference type="Proteomes" id="UP000247498">
    <property type="component" value="Unassembled WGS sequence"/>
</dbReference>
<name>A0A2V0PDC6_9CHLO</name>
<dbReference type="EMBL" id="BDRX01000071">
    <property type="protein sequence ID" value="GBF95900.1"/>
    <property type="molecule type" value="Genomic_DNA"/>
</dbReference>
<reference evidence="2 3" key="1">
    <citation type="journal article" date="2018" name="Sci. Rep.">
        <title>Raphidocelis subcapitata (=Pseudokirchneriella subcapitata) provides an insight into genome evolution and environmental adaptations in the Sphaeropleales.</title>
        <authorList>
            <person name="Suzuki S."/>
            <person name="Yamaguchi H."/>
            <person name="Nakajima N."/>
            <person name="Kawachi M."/>
        </authorList>
    </citation>
    <scope>NUCLEOTIDE SEQUENCE [LARGE SCALE GENOMIC DNA]</scope>
    <source>
        <strain evidence="2 3">NIES-35</strain>
    </source>
</reference>
<feature type="region of interest" description="Disordered" evidence="1">
    <location>
        <begin position="1"/>
        <end position="108"/>
    </location>
</feature>
<gene>
    <name evidence="2" type="ORF">Rsub_08491</name>
</gene>
<proteinExistence type="predicted"/>
<comment type="caution">
    <text evidence="2">The sequence shown here is derived from an EMBL/GenBank/DDBJ whole genome shotgun (WGS) entry which is preliminary data.</text>
</comment>